<proteinExistence type="predicted"/>
<organism evidence="2 3">
    <name type="scientific">Candidatus Thiodiazotropha taylori</name>
    <dbReference type="NCBI Taxonomy" id="2792791"/>
    <lineage>
        <taxon>Bacteria</taxon>
        <taxon>Pseudomonadati</taxon>
        <taxon>Pseudomonadota</taxon>
        <taxon>Gammaproteobacteria</taxon>
        <taxon>Chromatiales</taxon>
        <taxon>Sedimenticolaceae</taxon>
        <taxon>Candidatus Thiodiazotropha</taxon>
    </lineage>
</organism>
<sequence length="178" mass="19711">MIQTRRRYSGSEAHAFAKLTTCTALLLLLQILSGCASLQTQEERIRVTIADLKPLESTLMEQRYLVKIRLQNRSKEELNIDGMSFDLDLNGKRFASGVSNQVATVQGFSESILEVKLSSTVFGLIKQFGALQDRQNGTFDYQISGSLSTPDSMLSLPFNEQGEINLLPTSSMPSKKGN</sequence>
<evidence type="ECO:0000313" key="3">
    <source>
        <dbReference type="Proteomes" id="UP000886674"/>
    </source>
</evidence>
<dbReference type="Gene3D" id="2.60.40.1820">
    <property type="match status" value="1"/>
</dbReference>
<accession>A0A9E4NQV0</accession>
<comment type="caution">
    <text evidence="2">The sequence shown here is derived from an EMBL/GenBank/DDBJ whole genome shotgun (WGS) entry which is preliminary data.</text>
</comment>
<name>A0A9E4NQV0_9GAMM</name>
<dbReference type="Proteomes" id="UP000886674">
    <property type="component" value="Unassembled WGS sequence"/>
</dbReference>
<dbReference type="Pfam" id="PF03168">
    <property type="entry name" value="LEA_2"/>
    <property type="match status" value="1"/>
</dbReference>
<gene>
    <name evidence="2" type="ORF">JAY77_22945</name>
</gene>
<dbReference type="EMBL" id="JAEPCR010000183">
    <property type="protein sequence ID" value="MCG7980990.1"/>
    <property type="molecule type" value="Genomic_DNA"/>
</dbReference>
<dbReference type="GO" id="GO:0009269">
    <property type="term" value="P:response to desiccation"/>
    <property type="evidence" value="ECO:0007669"/>
    <property type="project" value="InterPro"/>
</dbReference>
<protein>
    <submittedName>
        <fullName evidence="2">LEA type 2 family protein</fullName>
    </submittedName>
</protein>
<dbReference type="InterPro" id="IPR013990">
    <property type="entry name" value="WHy-dom"/>
</dbReference>
<dbReference type="SUPFAM" id="SSF117070">
    <property type="entry name" value="LEA14-like"/>
    <property type="match status" value="1"/>
</dbReference>
<dbReference type="SMART" id="SM00769">
    <property type="entry name" value="WHy"/>
    <property type="match status" value="1"/>
</dbReference>
<dbReference type="PROSITE" id="PS51257">
    <property type="entry name" value="PROKAR_LIPOPROTEIN"/>
    <property type="match status" value="1"/>
</dbReference>
<dbReference type="AlphaFoldDB" id="A0A9E4NQV0"/>
<reference evidence="2" key="1">
    <citation type="journal article" date="2021" name="Proc. Natl. Acad. Sci. U.S.A.">
        <title>Global biogeography of chemosynthetic symbionts reveals both localized and globally distributed symbiont groups. .</title>
        <authorList>
            <person name="Osvatic J.T."/>
            <person name="Wilkins L.G.E."/>
            <person name="Leibrecht L."/>
            <person name="Leray M."/>
            <person name="Zauner S."/>
            <person name="Polzin J."/>
            <person name="Camacho Y."/>
            <person name="Gros O."/>
            <person name="van Gils J.A."/>
            <person name="Eisen J.A."/>
            <person name="Petersen J.M."/>
            <person name="Yuen B."/>
        </authorList>
    </citation>
    <scope>NUCLEOTIDE SEQUENCE</scope>
    <source>
        <strain evidence="2">MAGclacostrist055</strain>
    </source>
</reference>
<evidence type="ECO:0000313" key="2">
    <source>
        <dbReference type="EMBL" id="MCG7980990.1"/>
    </source>
</evidence>
<feature type="domain" description="Water stress and hypersensitive response" evidence="1">
    <location>
        <begin position="47"/>
        <end position="163"/>
    </location>
</feature>
<evidence type="ECO:0000259" key="1">
    <source>
        <dbReference type="SMART" id="SM00769"/>
    </source>
</evidence>
<dbReference type="InterPro" id="IPR004864">
    <property type="entry name" value="LEA_2"/>
</dbReference>